<dbReference type="Proteomes" id="UP000789901">
    <property type="component" value="Unassembled WGS sequence"/>
</dbReference>
<evidence type="ECO:0000313" key="2">
    <source>
        <dbReference type="Proteomes" id="UP000789901"/>
    </source>
</evidence>
<protein>
    <submittedName>
        <fullName evidence="1">6421_t:CDS:1</fullName>
    </submittedName>
</protein>
<feature type="non-terminal residue" evidence="1">
    <location>
        <position position="1"/>
    </location>
</feature>
<evidence type="ECO:0000313" key="1">
    <source>
        <dbReference type="EMBL" id="CAG8802039.1"/>
    </source>
</evidence>
<organism evidence="1 2">
    <name type="scientific">Gigaspora margarita</name>
    <dbReference type="NCBI Taxonomy" id="4874"/>
    <lineage>
        <taxon>Eukaryota</taxon>
        <taxon>Fungi</taxon>
        <taxon>Fungi incertae sedis</taxon>
        <taxon>Mucoromycota</taxon>
        <taxon>Glomeromycotina</taxon>
        <taxon>Glomeromycetes</taxon>
        <taxon>Diversisporales</taxon>
        <taxon>Gigasporaceae</taxon>
        <taxon>Gigaspora</taxon>
    </lineage>
</organism>
<keyword evidence="2" id="KW-1185">Reference proteome</keyword>
<comment type="caution">
    <text evidence="1">The sequence shown here is derived from an EMBL/GenBank/DDBJ whole genome shotgun (WGS) entry which is preliminary data.</text>
</comment>
<accession>A0ABN7VXA4</accession>
<reference evidence="1 2" key="1">
    <citation type="submission" date="2021-06" db="EMBL/GenBank/DDBJ databases">
        <authorList>
            <person name="Kallberg Y."/>
            <person name="Tangrot J."/>
            <person name="Rosling A."/>
        </authorList>
    </citation>
    <scope>NUCLEOTIDE SEQUENCE [LARGE SCALE GENOMIC DNA]</scope>
    <source>
        <strain evidence="1 2">120-4 pot B 10/14</strain>
    </source>
</reference>
<gene>
    <name evidence="1" type="ORF">GMARGA_LOCUS23330</name>
</gene>
<sequence>QTLKCQQRQTSNLSQDSFPSIEGIKKSGDLYLTNSEIEMINKSNIAGEDFLLLNEDDLYRIGLSIGSVKRITLLMKEISRTSRIDRPSTDCVHVYIDNSNIWIEEKYTIENLERLGTFDLDRSSDHFKQLQIDHGKLLTTVQDERKLGGEPFLVGSRPPTNDSL</sequence>
<proteinExistence type="predicted"/>
<dbReference type="EMBL" id="CAJVQB010023500">
    <property type="protein sequence ID" value="CAG8802039.1"/>
    <property type="molecule type" value="Genomic_DNA"/>
</dbReference>
<name>A0ABN7VXA4_GIGMA</name>